<dbReference type="CDD" id="cd07891">
    <property type="entry name" value="CYTH-like_CthTTM-like_1"/>
    <property type="match status" value="1"/>
</dbReference>
<dbReference type="AlphaFoldDB" id="A0A6V8N4V7"/>
<accession>A0A6V8N4V7</accession>
<evidence type="ECO:0000256" key="1">
    <source>
        <dbReference type="PIRSR" id="PIRSR016487-1"/>
    </source>
</evidence>
<feature type="active site" description="Proton acceptor" evidence="1">
    <location>
        <position position="30"/>
    </location>
</feature>
<dbReference type="SUPFAM" id="SSF55154">
    <property type="entry name" value="CYTH-like phosphatases"/>
    <property type="match status" value="1"/>
</dbReference>
<dbReference type="Proteomes" id="UP000587586">
    <property type="component" value="Unassembled WGS sequence"/>
</dbReference>
<protein>
    <submittedName>
        <fullName evidence="3">CYTH domain-containing protein</fullName>
    </submittedName>
</protein>
<dbReference type="InterPro" id="IPR033469">
    <property type="entry name" value="CYTH-like_dom_sf"/>
</dbReference>
<dbReference type="SMART" id="SM01118">
    <property type="entry name" value="CYTH"/>
    <property type="match status" value="1"/>
</dbReference>
<dbReference type="PANTHER" id="PTHR40114:SF1">
    <property type="entry name" value="SLR0698 PROTEIN"/>
    <property type="match status" value="1"/>
</dbReference>
<keyword evidence="4" id="KW-1185">Reference proteome</keyword>
<reference evidence="4" key="1">
    <citation type="submission" date="2020-06" db="EMBL/GenBank/DDBJ databases">
        <title>Draft genomic sequecing of Geomonas sp. Red745.</title>
        <authorList>
            <person name="Itoh H."/>
            <person name="Xu Z.X."/>
            <person name="Ushijima N."/>
            <person name="Masuda Y."/>
            <person name="Shiratori Y."/>
            <person name="Senoo K."/>
        </authorList>
    </citation>
    <scope>NUCLEOTIDE SEQUENCE [LARGE SCALE GENOMIC DNA]</scope>
    <source>
        <strain evidence="4">Red745</strain>
    </source>
</reference>
<gene>
    <name evidence="3" type="ORF">GMLC_11640</name>
</gene>
<dbReference type="InterPro" id="IPR012042">
    <property type="entry name" value="NeuTTM/CthTTM-like"/>
</dbReference>
<name>A0A6V8N4V7_9BACT</name>
<organism evidence="3 4">
    <name type="scientific">Geomonas limicola</name>
    <dbReference type="NCBI Taxonomy" id="2740186"/>
    <lineage>
        <taxon>Bacteria</taxon>
        <taxon>Pseudomonadati</taxon>
        <taxon>Thermodesulfobacteriota</taxon>
        <taxon>Desulfuromonadia</taxon>
        <taxon>Geobacterales</taxon>
        <taxon>Geobacteraceae</taxon>
        <taxon>Geomonas</taxon>
    </lineage>
</organism>
<dbReference type="PIRSF" id="PIRSF016487">
    <property type="entry name" value="CYTH_UCP016487"/>
    <property type="match status" value="1"/>
</dbReference>
<dbReference type="PANTHER" id="PTHR40114">
    <property type="entry name" value="SLR0698 PROTEIN"/>
    <property type="match status" value="1"/>
</dbReference>
<evidence type="ECO:0000313" key="3">
    <source>
        <dbReference type="EMBL" id="GFO67585.1"/>
    </source>
</evidence>
<dbReference type="Gene3D" id="2.40.320.10">
    <property type="entry name" value="Hypothetical Protein Pfu-838710-001"/>
    <property type="match status" value="1"/>
</dbReference>
<dbReference type="Pfam" id="PF01928">
    <property type="entry name" value="CYTH"/>
    <property type="match status" value="1"/>
</dbReference>
<dbReference type="InterPro" id="IPR023577">
    <property type="entry name" value="CYTH_domain"/>
</dbReference>
<dbReference type="PROSITE" id="PS51707">
    <property type="entry name" value="CYTH"/>
    <property type="match status" value="1"/>
</dbReference>
<dbReference type="EMBL" id="BLXZ01000002">
    <property type="protein sequence ID" value="GFO67585.1"/>
    <property type="molecule type" value="Genomic_DNA"/>
</dbReference>
<sequence length="154" mass="17372">MAQEIERKFLVKDDSWRAAADQGTAYRQGYLSTERGRVVRVRVKGTQGVLTIKGERQGISAPEFEYPIPLADAEKLFKLCLRPLIEKVRYEVPHAGLTWEIDVFSGENEGLVLAEVELDSEDQQVELPSWAGPEVSDDGRYSNASLVSSPYRNW</sequence>
<proteinExistence type="predicted"/>
<comment type="caution">
    <text evidence="3">The sequence shown here is derived from an EMBL/GenBank/DDBJ whole genome shotgun (WGS) entry which is preliminary data.</text>
</comment>
<evidence type="ECO:0000313" key="4">
    <source>
        <dbReference type="Proteomes" id="UP000587586"/>
    </source>
</evidence>
<feature type="domain" description="CYTH" evidence="2">
    <location>
        <begin position="2"/>
        <end position="148"/>
    </location>
</feature>
<evidence type="ECO:0000259" key="2">
    <source>
        <dbReference type="PROSITE" id="PS51707"/>
    </source>
</evidence>
<dbReference type="RefSeq" id="WP_183360121.1">
    <property type="nucleotide sequence ID" value="NZ_BLXZ01000002.1"/>
</dbReference>